<evidence type="ECO:0000256" key="1">
    <source>
        <dbReference type="SAM" id="SignalP"/>
    </source>
</evidence>
<sequence length="196" mass="22154">MILKKVRLFFSVMAIMAFTTGATIRRTFVAITPDSSLYIKGTTNVNTFSCRFDVENINNPVHVDYYKEGNRIKFDETALVLNVDCFDCGGRGINRDLRDILKSEEQPHIFLFLKEIKPIESTAAYKAVLDIEIAGETNTYEVPVEVEKDNKLLIKGDLNISLPDHNIAAPSKLFGLINIHENVEISFKLGVKEIRN</sequence>
<dbReference type="Proteomes" id="UP000008898">
    <property type="component" value="Chromosome"/>
</dbReference>
<dbReference type="HOGENOM" id="CLU_108463_1_0_10"/>
<feature type="domain" description="Lipid/polyisoprenoid-binding YceI-like" evidence="2">
    <location>
        <begin position="76"/>
        <end position="189"/>
    </location>
</feature>
<reference evidence="3 4" key="2">
    <citation type="journal article" date="2012" name="Environ. Microbiol.">
        <title>Characterization of the first alginolytic operons in a marine bacterium: from their emergence in marine Flavobacteriia to their independent transfers to marine Proteobacteria and human gut Bacteroides.</title>
        <authorList>
            <person name="Thomas F."/>
            <person name="Barbeyron T."/>
            <person name="Tonon T."/>
            <person name="Genicot S."/>
            <person name="Czjzek M."/>
            <person name="Michel G."/>
        </authorList>
    </citation>
    <scope>NUCLEOTIDE SEQUENCE [LARGE SCALE GENOMIC DNA]</scope>
    <source>
        <strain evidence="4">DSM 12802 / CCUG 47099 / CIP 106680 / NCIMB 13871 / Dsij</strain>
    </source>
</reference>
<dbReference type="InterPro" id="IPR007372">
    <property type="entry name" value="Lipid/polyisoprenoid-bd_YceI"/>
</dbReference>
<dbReference type="STRING" id="63186.ZOBELLIA_4455"/>
<dbReference type="KEGG" id="zga:ZOBELLIA_4455"/>
<name>G0L6R1_ZOBGA</name>
<dbReference type="AlphaFoldDB" id="G0L6R1"/>
<accession>G0L6R1</accession>
<feature type="signal peptide" evidence="1">
    <location>
        <begin position="1"/>
        <end position="22"/>
    </location>
</feature>
<reference evidence="4" key="1">
    <citation type="submission" date="2009-07" db="EMBL/GenBank/DDBJ databases">
        <title>Complete genome sequence of Zobellia galactanivorans Dsij.</title>
        <authorList>
            <consortium name="Genoscope - CEA"/>
        </authorList>
    </citation>
    <scope>NUCLEOTIDE SEQUENCE [LARGE SCALE GENOMIC DNA]</scope>
    <source>
        <strain evidence="4">DSM 12802 / CCUG 47099 / CIP 106680 / NCIMB 13871 / Dsij</strain>
    </source>
</reference>
<keyword evidence="1" id="KW-0732">Signal</keyword>
<proteinExistence type="predicted"/>
<dbReference type="OrthoDB" id="1121590at2"/>
<evidence type="ECO:0000313" key="3">
    <source>
        <dbReference type="EMBL" id="CAZ98590.1"/>
    </source>
</evidence>
<dbReference type="Pfam" id="PF04264">
    <property type="entry name" value="YceI"/>
    <property type="match status" value="1"/>
</dbReference>
<dbReference type="Gene3D" id="2.40.128.110">
    <property type="entry name" value="Lipid/polyisoprenoid-binding, YceI-like"/>
    <property type="match status" value="1"/>
</dbReference>
<dbReference type="RefSeq" id="WP_013995777.1">
    <property type="nucleotide sequence ID" value="NC_015844.1"/>
</dbReference>
<keyword evidence="4" id="KW-1185">Reference proteome</keyword>
<evidence type="ECO:0000259" key="2">
    <source>
        <dbReference type="Pfam" id="PF04264"/>
    </source>
</evidence>
<organism evidence="3 4">
    <name type="scientific">Zobellia galactanivorans (strain DSM 12802 / CCUG 47099 / CIP 106680 / NCIMB 13871 / Dsij)</name>
    <dbReference type="NCBI Taxonomy" id="63186"/>
    <lineage>
        <taxon>Bacteria</taxon>
        <taxon>Pseudomonadati</taxon>
        <taxon>Bacteroidota</taxon>
        <taxon>Flavobacteriia</taxon>
        <taxon>Flavobacteriales</taxon>
        <taxon>Flavobacteriaceae</taxon>
        <taxon>Zobellia</taxon>
    </lineage>
</organism>
<dbReference type="SUPFAM" id="SSF101874">
    <property type="entry name" value="YceI-like"/>
    <property type="match status" value="1"/>
</dbReference>
<dbReference type="EMBL" id="FP476056">
    <property type="protein sequence ID" value="CAZ98590.1"/>
    <property type="molecule type" value="Genomic_DNA"/>
</dbReference>
<gene>
    <name evidence="3" type="ordered locus">zobellia_4455</name>
</gene>
<protein>
    <submittedName>
        <fullName evidence="3">YceI family protein</fullName>
    </submittedName>
</protein>
<dbReference type="InterPro" id="IPR036761">
    <property type="entry name" value="TTHA0802/YceI-like_sf"/>
</dbReference>
<feature type="chain" id="PRO_5003402735" evidence="1">
    <location>
        <begin position="23"/>
        <end position="196"/>
    </location>
</feature>
<evidence type="ECO:0000313" key="4">
    <source>
        <dbReference type="Proteomes" id="UP000008898"/>
    </source>
</evidence>
<dbReference type="PATRIC" id="fig|63186.3.peg.4370"/>